<dbReference type="EMBL" id="GGFM01011054">
    <property type="protein sequence ID" value="MBW31805.1"/>
    <property type="molecule type" value="Transcribed_RNA"/>
</dbReference>
<feature type="signal peptide" evidence="2">
    <location>
        <begin position="1"/>
        <end position="15"/>
    </location>
</feature>
<protein>
    <submittedName>
        <fullName evidence="3">Putative secreted peptide</fullName>
    </submittedName>
</protein>
<keyword evidence="2" id="KW-0732">Signal</keyword>
<dbReference type="AlphaFoldDB" id="A0A2M3ZTH9"/>
<name>A0A2M3ZTH9_9DIPT</name>
<sequence length="102" mass="11314">MHSVLLLLLLSLTDHQPPVRRLQRTVDVHHHTVPWWKQHLAQLEEEAKSDDGRDDGAYQPVLVVAGMKRPLDYDTSVRTDSGGHGGDDGRNAVDASDSLNPT</sequence>
<accession>A0A2M3ZTH9</accession>
<reference evidence="3" key="1">
    <citation type="submission" date="2018-01" db="EMBL/GenBank/DDBJ databases">
        <title>An insight into the sialome of Amazonian anophelines.</title>
        <authorList>
            <person name="Ribeiro J.M."/>
            <person name="Scarpassa V."/>
            <person name="Calvo E."/>
        </authorList>
    </citation>
    <scope>NUCLEOTIDE SEQUENCE</scope>
    <source>
        <tissue evidence="3">Salivary glands</tissue>
    </source>
</reference>
<organism evidence="3">
    <name type="scientific">Anopheles braziliensis</name>
    <dbReference type="NCBI Taxonomy" id="58242"/>
    <lineage>
        <taxon>Eukaryota</taxon>
        <taxon>Metazoa</taxon>
        <taxon>Ecdysozoa</taxon>
        <taxon>Arthropoda</taxon>
        <taxon>Hexapoda</taxon>
        <taxon>Insecta</taxon>
        <taxon>Pterygota</taxon>
        <taxon>Neoptera</taxon>
        <taxon>Endopterygota</taxon>
        <taxon>Diptera</taxon>
        <taxon>Nematocera</taxon>
        <taxon>Culicoidea</taxon>
        <taxon>Culicidae</taxon>
        <taxon>Anophelinae</taxon>
        <taxon>Anopheles</taxon>
    </lineage>
</organism>
<evidence type="ECO:0000313" key="3">
    <source>
        <dbReference type="EMBL" id="MBW31805.1"/>
    </source>
</evidence>
<proteinExistence type="predicted"/>
<evidence type="ECO:0000256" key="1">
    <source>
        <dbReference type="SAM" id="MobiDB-lite"/>
    </source>
</evidence>
<feature type="chain" id="PRO_5014701568" evidence="2">
    <location>
        <begin position="16"/>
        <end position="102"/>
    </location>
</feature>
<feature type="region of interest" description="Disordered" evidence="1">
    <location>
        <begin position="73"/>
        <end position="102"/>
    </location>
</feature>
<evidence type="ECO:0000256" key="2">
    <source>
        <dbReference type="SAM" id="SignalP"/>
    </source>
</evidence>